<evidence type="ECO:0008006" key="3">
    <source>
        <dbReference type="Google" id="ProtNLM"/>
    </source>
</evidence>
<protein>
    <recommendedName>
        <fullName evidence="3">Lipopolysaccharide kinase (Kdo/WaaP) family protein</fullName>
    </recommendedName>
</protein>
<name>A0A8J6YCB4_9BACT</name>
<dbReference type="SUPFAM" id="SSF56112">
    <property type="entry name" value="Protein kinase-like (PK-like)"/>
    <property type="match status" value="1"/>
</dbReference>
<proteinExistence type="predicted"/>
<sequence length="228" mass="26168">MPSGKDPIPGLPTRAELDQASKEYLTRGAPFKADVTVIDVGKGPMVVKDFARRSWWRRLIGRLEVNRESRAYTYLGPMPWFPAYIGRIDDNALAVEKVDGITLRFAGDIDDKREDYLGQLRTAMERLTELGFLHLDARAYRNVLRRPDGRVVFIDLAGSFWIPPGRLGHRLLRRFIALYYEANIIKWETMLAPGGDPRKGQAKPPRYVHGLVDLWSAWKRLRVRPPTQ</sequence>
<gene>
    <name evidence="1" type="ORF">IFJ97_06975</name>
</gene>
<dbReference type="AlphaFoldDB" id="A0A8J6YCB4"/>
<organism evidence="1 2">
    <name type="scientific">Candidatus Sulfomarinibacter kjeldsenii</name>
    <dbReference type="NCBI Taxonomy" id="2885994"/>
    <lineage>
        <taxon>Bacteria</taxon>
        <taxon>Pseudomonadati</taxon>
        <taxon>Acidobacteriota</taxon>
        <taxon>Thermoanaerobaculia</taxon>
        <taxon>Thermoanaerobaculales</taxon>
        <taxon>Candidatus Sulfomarinibacteraceae</taxon>
        <taxon>Candidatus Sulfomarinibacter</taxon>
    </lineage>
</organism>
<dbReference type="EMBL" id="JACXWA010000113">
    <property type="protein sequence ID" value="MBD3871081.1"/>
    <property type="molecule type" value="Genomic_DNA"/>
</dbReference>
<accession>A0A8J6YCB4</accession>
<dbReference type="InterPro" id="IPR011009">
    <property type="entry name" value="Kinase-like_dom_sf"/>
</dbReference>
<evidence type="ECO:0000313" key="1">
    <source>
        <dbReference type="EMBL" id="MBD3871081.1"/>
    </source>
</evidence>
<dbReference type="Proteomes" id="UP000598633">
    <property type="component" value="Unassembled WGS sequence"/>
</dbReference>
<comment type="caution">
    <text evidence="1">The sequence shown here is derived from an EMBL/GenBank/DDBJ whole genome shotgun (WGS) entry which is preliminary data.</text>
</comment>
<evidence type="ECO:0000313" key="2">
    <source>
        <dbReference type="Proteomes" id="UP000598633"/>
    </source>
</evidence>
<reference evidence="1 2" key="1">
    <citation type="submission" date="2020-08" db="EMBL/GenBank/DDBJ databases">
        <title>Acidobacteriota in marine sediments use diverse sulfur dissimilation pathways.</title>
        <authorList>
            <person name="Wasmund K."/>
        </authorList>
    </citation>
    <scope>NUCLEOTIDE SEQUENCE [LARGE SCALE GENOMIC DNA]</scope>
    <source>
        <strain evidence="1">MAG AM3-A</strain>
    </source>
</reference>